<evidence type="ECO:0000313" key="1">
    <source>
        <dbReference type="EMBL" id="KAF9813460.1"/>
    </source>
</evidence>
<comment type="caution">
    <text evidence="1">The sequence shown here is derived from an EMBL/GenBank/DDBJ whole genome shotgun (WGS) entry which is preliminary data.</text>
</comment>
<accession>A0A8H7U1H8</accession>
<gene>
    <name evidence="1" type="ORF">IEO21_05567</name>
</gene>
<organism evidence="1 2">
    <name type="scientific">Rhodonia placenta</name>
    <dbReference type="NCBI Taxonomy" id="104341"/>
    <lineage>
        <taxon>Eukaryota</taxon>
        <taxon>Fungi</taxon>
        <taxon>Dikarya</taxon>
        <taxon>Basidiomycota</taxon>
        <taxon>Agaricomycotina</taxon>
        <taxon>Agaricomycetes</taxon>
        <taxon>Polyporales</taxon>
        <taxon>Adustoporiaceae</taxon>
        <taxon>Rhodonia</taxon>
    </lineage>
</organism>
<reference evidence="1" key="2">
    <citation type="journal article" name="Front. Microbiol.">
        <title>Degradative Capacity of Two Strains of Rhodonia placenta: From Phenotype to Genotype.</title>
        <authorList>
            <person name="Kolle M."/>
            <person name="Horta M.A.C."/>
            <person name="Nowrousian M."/>
            <person name="Ohm R.A."/>
            <person name="Benz J.P."/>
            <person name="Pilgard A."/>
        </authorList>
    </citation>
    <scope>NUCLEOTIDE SEQUENCE</scope>
    <source>
        <strain evidence="1">FPRL280</strain>
    </source>
</reference>
<name>A0A8H7U1H8_9APHY</name>
<protein>
    <submittedName>
        <fullName evidence="1">Uncharacterized protein</fullName>
    </submittedName>
</protein>
<evidence type="ECO:0000313" key="2">
    <source>
        <dbReference type="Proteomes" id="UP000639403"/>
    </source>
</evidence>
<proteinExistence type="predicted"/>
<dbReference type="Proteomes" id="UP000639403">
    <property type="component" value="Unassembled WGS sequence"/>
</dbReference>
<dbReference type="AlphaFoldDB" id="A0A8H7U1H8"/>
<reference evidence="1" key="1">
    <citation type="submission" date="2020-11" db="EMBL/GenBank/DDBJ databases">
        <authorList>
            <person name="Koelle M."/>
            <person name="Horta M.A.C."/>
            <person name="Nowrousian M."/>
            <person name="Ohm R.A."/>
            <person name="Benz P."/>
            <person name="Pilgard A."/>
        </authorList>
    </citation>
    <scope>NUCLEOTIDE SEQUENCE</scope>
    <source>
        <strain evidence="1">FPRL280</strain>
    </source>
</reference>
<sequence length="137" mass="15073">MSKFRCWKSTMILVPGPAERRDESSAAKIKTIRSVVVEIFVFSVGGCSARICLCLTHATSFVKTAITYGELYLPRLVSLSRPMARGGIVCSNSPWLYWILLSSRCATSFALSSRSLVRVVNPLAYLSSAKAPHSRNL</sequence>
<dbReference type="EMBL" id="JADOXO010000104">
    <property type="protein sequence ID" value="KAF9813460.1"/>
    <property type="molecule type" value="Genomic_DNA"/>
</dbReference>